<evidence type="ECO:0000256" key="1">
    <source>
        <dbReference type="SAM" id="SignalP"/>
    </source>
</evidence>
<dbReference type="AlphaFoldDB" id="A0AAN8MTF8"/>
<name>A0AAN8MTF8_9PEZI</name>
<evidence type="ECO:0000313" key="2">
    <source>
        <dbReference type="EMBL" id="KAK6339177.1"/>
    </source>
</evidence>
<feature type="signal peptide" evidence="1">
    <location>
        <begin position="1"/>
        <end position="20"/>
    </location>
</feature>
<keyword evidence="1" id="KW-0732">Signal</keyword>
<comment type="caution">
    <text evidence="2">The sequence shown here is derived from an EMBL/GenBank/DDBJ whole genome shotgun (WGS) entry which is preliminary data.</text>
</comment>
<sequence length="257" mass="28956">MLQKIFLYTSLLITPLLTSAYVPYVDDNNVHNSYSTAFEFPDNTYSRALCTRTRCPPLYFQPLSNATNATRGSFKRPQWSGESWSKVYLKAGEDLSFGFGVPHIPALEFPSFRPDVYILGKCLPPPRAFGRPRPQLLDFPSNQLDIPHGCGLQGLKFHLSDPGWRPTEFFEKDLEATLLKYLEYKVPVGCDGEIYIVVKALEKRITEHYVSIGGSGGWPPYESTDGVAKMSDAKAWAKGQAPGIGKFCQRRGFWEKE</sequence>
<dbReference type="Proteomes" id="UP001313282">
    <property type="component" value="Unassembled WGS sequence"/>
</dbReference>
<organism evidence="2 3">
    <name type="scientific">Orbilia javanica</name>
    <dbReference type="NCBI Taxonomy" id="47235"/>
    <lineage>
        <taxon>Eukaryota</taxon>
        <taxon>Fungi</taxon>
        <taxon>Dikarya</taxon>
        <taxon>Ascomycota</taxon>
        <taxon>Pezizomycotina</taxon>
        <taxon>Orbiliomycetes</taxon>
        <taxon>Orbiliales</taxon>
        <taxon>Orbiliaceae</taxon>
        <taxon>Orbilia</taxon>
    </lineage>
</organism>
<protein>
    <submittedName>
        <fullName evidence="2">Uncharacterized protein</fullName>
    </submittedName>
</protein>
<feature type="chain" id="PRO_5043017881" evidence="1">
    <location>
        <begin position="21"/>
        <end position="257"/>
    </location>
</feature>
<proteinExistence type="predicted"/>
<keyword evidence="3" id="KW-1185">Reference proteome</keyword>
<dbReference type="EMBL" id="JAVHNR010000006">
    <property type="protein sequence ID" value="KAK6339177.1"/>
    <property type="molecule type" value="Genomic_DNA"/>
</dbReference>
<gene>
    <name evidence="2" type="ORF">TWF718_008600</name>
</gene>
<reference evidence="2 3" key="1">
    <citation type="submission" date="2019-10" db="EMBL/GenBank/DDBJ databases">
        <authorList>
            <person name="Palmer J.M."/>
        </authorList>
    </citation>
    <scope>NUCLEOTIDE SEQUENCE [LARGE SCALE GENOMIC DNA]</scope>
    <source>
        <strain evidence="2 3">TWF718</strain>
    </source>
</reference>
<accession>A0AAN8MTF8</accession>
<evidence type="ECO:0000313" key="3">
    <source>
        <dbReference type="Proteomes" id="UP001313282"/>
    </source>
</evidence>